<feature type="non-terminal residue" evidence="4">
    <location>
        <position position="1"/>
    </location>
</feature>
<dbReference type="PANTHER" id="PTHR35859:SF4">
    <property type="entry name" value="MEMBRANE CHANNEL PROTEIN, PUTATIVE (AFU_ORTHOLOGUE AFUA_6G11300)-RELATED"/>
    <property type="match status" value="1"/>
</dbReference>
<feature type="compositionally biased region" description="Polar residues" evidence="1">
    <location>
        <begin position="324"/>
        <end position="336"/>
    </location>
</feature>
<dbReference type="PANTHER" id="PTHR35859">
    <property type="entry name" value="NONSELECTIVE CATION CHANNEL PROTEIN"/>
    <property type="match status" value="1"/>
</dbReference>
<keyword evidence="2" id="KW-0812">Transmembrane</keyword>
<feature type="transmembrane region" description="Helical" evidence="2">
    <location>
        <begin position="84"/>
        <end position="105"/>
    </location>
</feature>
<dbReference type="AlphaFoldDB" id="A0A0G4LQN3"/>
<evidence type="ECO:0000256" key="2">
    <source>
        <dbReference type="SAM" id="Phobius"/>
    </source>
</evidence>
<dbReference type="EMBL" id="CVQI01015914">
    <property type="protein sequence ID" value="CRK24278.1"/>
    <property type="molecule type" value="Genomic_DNA"/>
</dbReference>
<keyword evidence="2" id="KW-0472">Membrane</keyword>
<evidence type="ECO:0000313" key="5">
    <source>
        <dbReference type="Proteomes" id="UP000045706"/>
    </source>
</evidence>
<feature type="non-terminal residue" evidence="4">
    <location>
        <position position="381"/>
    </location>
</feature>
<accession>A0A0G4LQN3</accession>
<dbReference type="Pfam" id="PF23317">
    <property type="entry name" value="YVC1_C"/>
    <property type="match status" value="1"/>
</dbReference>
<proteinExistence type="predicted"/>
<feature type="transmembrane region" description="Helical" evidence="2">
    <location>
        <begin position="170"/>
        <end position="188"/>
    </location>
</feature>
<gene>
    <name evidence="4" type="ORF">BN1723_018130</name>
</gene>
<name>A0A0G4LQN3_VERLO</name>
<sequence length="381" mass="42698">YLDTFRFFGAMLVVLKVMMKESIIFFALLAVLIIGFLQAFVGLDAAEDMAVDDYALIFKAMANAIMQSPDMDVFDEFSPPFGTILYYFFTFIVMVILLNILIALYNSAYEDIYQNANDEFLALFAQKTMQFVRAPDENVYIPPFNLVEMVVIALVGWWMPKERFEHLNDIVMAVFYSPVLLIAAYAETRTAKEIQRNRSNGEEDDDVNNLERRKQEEQFAMAQQREVMMRQQAITRIQPGGIQGSLHHHSSAHSLQSQPSFGSIASPIGAPLQQPPTSNMAPGSGYYDGASQQQQQQQQQQQGNGQGPVGAGQDPFREDDMPTVNANHSNAPSQGSFFPPQPIGGAQGNDNHVRANLPGTEQLAEDDEGFRERLKEFEGLR</sequence>
<organism evidence="4 5">
    <name type="scientific">Verticillium longisporum</name>
    <name type="common">Verticillium dahliae var. longisporum</name>
    <dbReference type="NCBI Taxonomy" id="100787"/>
    <lineage>
        <taxon>Eukaryota</taxon>
        <taxon>Fungi</taxon>
        <taxon>Dikarya</taxon>
        <taxon>Ascomycota</taxon>
        <taxon>Pezizomycotina</taxon>
        <taxon>Sordariomycetes</taxon>
        <taxon>Hypocreomycetidae</taxon>
        <taxon>Glomerellales</taxon>
        <taxon>Plectosphaerellaceae</taxon>
        <taxon>Verticillium</taxon>
    </lineage>
</organism>
<reference evidence="5" key="1">
    <citation type="submission" date="2015-05" db="EMBL/GenBank/DDBJ databases">
        <authorList>
            <person name="Fogelqvist Johan"/>
        </authorList>
    </citation>
    <scope>NUCLEOTIDE SEQUENCE [LARGE SCALE GENOMIC DNA]</scope>
</reference>
<evidence type="ECO:0000313" key="4">
    <source>
        <dbReference type="EMBL" id="CRK24278.1"/>
    </source>
</evidence>
<feature type="domain" description="Calcium channel YVC1-like C-terminal transmembrane" evidence="3">
    <location>
        <begin position="2"/>
        <end position="182"/>
    </location>
</feature>
<keyword evidence="2" id="KW-1133">Transmembrane helix</keyword>
<feature type="transmembrane region" description="Helical" evidence="2">
    <location>
        <begin position="23"/>
        <end position="43"/>
    </location>
</feature>
<feature type="transmembrane region" description="Helical" evidence="2">
    <location>
        <begin position="139"/>
        <end position="158"/>
    </location>
</feature>
<evidence type="ECO:0000259" key="3">
    <source>
        <dbReference type="Pfam" id="PF23317"/>
    </source>
</evidence>
<feature type="region of interest" description="Disordered" evidence="1">
    <location>
        <begin position="241"/>
        <end position="369"/>
    </location>
</feature>
<dbReference type="InterPro" id="IPR056336">
    <property type="entry name" value="YVC1_C"/>
</dbReference>
<protein>
    <recommendedName>
        <fullName evidence="3">Calcium channel YVC1-like C-terminal transmembrane domain-containing protein</fullName>
    </recommendedName>
</protein>
<feature type="compositionally biased region" description="Low complexity" evidence="1">
    <location>
        <begin position="292"/>
        <end position="303"/>
    </location>
</feature>
<dbReference type="InterPro" id="IPR052971">
    <property type="entry name" value="TRP_calcium_channel"/>
</dbReference>
<evidence type="ECO:0000256" key="1">
    <source>
        <dbReference type="SAM" id="MobiDB-lite"/>
    </source>
</evidence>
<dbReference type="Proteomes" id="UP000045706">
    <property type="component" value="Unassembled WGS sequence"/>
</dbReference>